<organism evidence="2 3">
    <name type="scientific">Rhodofomes roseus</name>
    <dbReference type="NCBI Taxonomy" id="34475"/>
    <lineage>
        <taxon>Eukaryota</taxon>
        <taxon>Fungi</taxon>
        <taxon>Dikarya</taxon>
        <taxon>Basidiomycota</taxon>
        <taxon>Agaricomycotina</taxon>
        <taxon>Agaricomycetes</taxon>
        <taxon>Polyporales</taxon>
        <taxon>Rhodofomes</taxon>
    </lineage>
</organism>
<dbReference type="RefSeq" id="XP_047781599.1">
    <property type="nucleotide sequence ID" value="XM_047922980.1"/>
</dbReference>
<gene>
    <name evidence="2" type="ORF">C8Q71DRAFT_745018</name>
</gene>
<proteinExistence type="predicted"/>
<keyword evidence="3" id="KW-1185">Reference proteome</keyword>
<name>A0ABQ8KP01_9APHY</name>
<sequence length="275" mass="28239">MLIHNQNLNAPARTPDDSNSSPSPARPLASADAHGSPSPSSGLDSSERIGAPTGPRLDLNSPSTSSGASASIYAHPRTATTSPAPTDARPSSRGQGESPRNTRGGARRGRRSNLGSSSSALSAPTHGHGGSPSRASTRPAEDHPGRSSKCSRRESSPVRLTQAPPTPRMTDANVEQVSSPSSSTSAGVPSSSTSSTDWNDVDWAAVSRADSERAAASAQGAENGDSPQGPHRGSRNQRGRYQGTPYHRSQATAGGRRGRGNGRTEGQPTGRQGMP</sequence>
<evidence type="ECO:0000256" key="1">
    <source>
        <dbReference type="SAM" id="MobiDB-lite"/>
    </source>
</evidence>
<reference evidence="2 3" key="1">
    <citation type="journal article" date="2021" name="Environ. Microbiol.">
        <title>Gene family expansions and transcriptome signatures uncover fungal adaptations to wood decay.</title>
        <authorList>
            <person name="Hage H."/>
            <person name="Miyauchi S."/>
            <person name="Viragh M."/>
            <person name="Drula E."/>
            <person name="Min B."/>
            <person name="Chaduli D."/>
            <person name="Navarro D."/>
            <person name="Favel A."/>
            <person name="Norest M."/>
            <person name="Lesage-Meessen L."/>
            <person name="Balint B."/>
            <person name="Merenyi Z."/>
            <person name="de Eugenio L."/>
            <person name="Morin E."/>
            <person name="Martinez A.T."/>
            <person name="Baldrian P."/>
            <person name="Stursova M."/>
            <person name="Martinez M.J."/>
            <person name="Novotny C."/>
            <person name="Magnuson J.K."/>
            <person name="Spatafora J.W."/>
            <person name="Maurice S."/>
            <person name="Pangilinan J."/>
            <person name="Andreopoulos W."/>
            <person name="LaButti K."/>
            <person name="Hundley H."/>
            <person name="Na H."/>
            <person name="Kuo A."/>
            <person name="Barry K."/>
            <person name="Lipzen A."/>
            <person name="Henrissat B."/>
            <person name="Riley R."/>
            <person name="Ahrendt S."/>
            <person name="Nagy L.G."/>
            <person name="Grigoriev I.V."/>
            <person name="Martin F."/>
            <person name="Rosso M.N."/>
        </authorList>
    </citation>
    <scope>NUCLEOTIDE SEQUENCE [LARGE SCALE GENOMIC DNA]</scope>
    <source>
        <strain evidence="2 3">CIRM-BRFM 1785</strain>
    </source>
</reference>
<evidence type="ECO:0000313" key="2">
    <source>
        <dbReference type="EMBL" id="KAH9839949.1"/>
    </source>
</evidence>
<feature type="compositionally biased region" description="Low complexity" evidence="1">
    <location>
        <begin position="61"/>
        <end position="74"/>
    </location>
</feature>
<feature type="compositionally biased region" description="Low complexity" evidence="1">
    <location>
        <begin position="18"/>
        <end position="44"/>
    </location>
</feature>
<feature type="compositionally biased region" description="Polar residues" evidence="1">
    <location>
        <begin position="264"/>
        <end position="275"/>
    </location>
</feature>
<dbReference type="Proteomes" id="UP000814176">
    <property type="component" value="Unassembled WGS sequence"/>
</dbReference>
<accession>A0ABQ8KP01</accession>
<feature type="compositionally biased region" description="Low complexity" evidence="1">
    <location>
        <begin position="112"/>
        <end position="125"/>
    </location>
</feature>
<protein>
    <submittedName>
        <fullName evidence="2">Uncharacterized protein</fullName>
    </submittedName>
</protein>
<dbReference type="GeneID" id="72003712"/>
<evidence type="ECO:0000313" key="3">
    <source>
        <dbReference type="Proteomes" id="UP000814176"/>
    </source>
</evidence>
<feature type="compositionally biased region" description="Low complexity" evidence="1">
    <location>
        <begin position="204"/>
        <end position="221"/>
    </location>
</feature>
<feature type="region of interest" description="Disordered" evidence="1">
    <location>
        <begin position="1"/>
        <end position="275"/>
    </location>
</feature>
<feature type="compositionally biased region" description="Basic and acidic residues" evidence="1">
    <location>
        <begin position="139"/>
        <end position="156"/>
    </location>
</feature>
<feature type="compositionally biased region" description="Low complexity" evidence="1">
    <location>
        <begin position="177"/>
        <end position="196"/>
    </location>
</feature>
<comment type="caution">
    <text evidence="2">The sequence shown here is derived from an EMBL/GenBank/DDBJ whole genome shotgun (WGS) entry which is preliminary data.</text>
</comment>
<dbReference type="EMBL" id="JADCUA010000005">
    <property type="protein sequence ID" value="KAH9839949.1"/>
    <property type="molecule type" value="Genomic_DNA"/>
</dbReference>